<evidence type="ECO:0000313" key="4">
    <source>
        <dbReference type="Proteomes" id="UP000316628"/>
    </source>
</evidence>
<dbReference type="EMBL" id="VFPP01000001">
    <property type="protein sequence ID" value="TQM83098.1"/>
    <property type="molecule type" value="Genomic_DNA"/>
</dbReference>
<dbReference type="SMART" id="SM00255">
    <property type="entry name" value="TIR"/>
    <property type="match status" value="1"/>
</dbReference>
<evidence type="ECO:0000259" key="1">
    <source>
        <dbReference type="PROSITE" id="PS50042"/>
    </source>
</evidence>
<protein>
    <submittedName>
        <fullName evidence="3">Cyclic nucleotide-binding protein</fullName>
    </submittedName>
</protein>
<dbReference type="Gene3D" id="3.40.50.10140">
    <property type="entry name" value="Toll/interleukin-1 receptor homology (TIR) domain"/>
    <property type="match status" value="1"/>
</dbReference>
<proteinExistence type="predicted"/>
<accession>A0A543JK18</accession>
<dbReference type="Pfam" id="PF13676">
    <property type="entry name" value="TIR_2"/>
    <property type="match status" value="1"/>
</dbReference>
<dbReference type="InterPro" id="IPR018490">
    <property type="entry name" value="cNMP-bd_dom_sf"/>
</dbReference>
<dbReference type="Gene3D" id="3.30.70.1230">
    <property type="entry name" value="Nucleotide cyclase"/>
    <property type="match status" value="1"/>
</dbReference>
<dbReference type="PROSITE" id="PS00888">
    <property type="entry name" value="CNMP_BINDING_1"/>
    <property type="match status" value="1"/>
</dbReference>
<dbReference type="InterPro" id="IPR000595">
    <property type="entry name" value="cNMP-bd_dom"/>
</dbReference>
<dbReference type="Proteomes" id="UP000316628">
    <property type="component" value="Unassembled WGS sequence"/>
</dbReference>
<sequence>MAEVAVSVLTEVAVVSCDILGHSAAEDDLQFHRVAEINRIVGDAIERREPGQVIWSSGGDGGHVIFFGDDWLVHAVHLMAELCAWARDESVQLRVTGHVGPVRSLVGADGRTQVVGSGINFAGWLVRQATGDGIVVSDAFRRAIASASIASEVTIHHQRLLVNRGEEKLLYLLSFDGVQSEWGNPEDDDYASLRRALQSENGWDALYYAKRISQINPQDRNVTAALEHASRMLKSGTGANRSFLELLRADELTEMLKLGHLVERRPGEVICRVGEPGESMFVILRGEVGVYNLEGKGFGGTAEANNVHRAGEVVGELATALKRNRTADLIARTDVALLSFISDEVTDKLSDTDAGKEARRQYDLFILDRVLQHTVQATPYLLGPLNIPSSQGFARVTDRKPWEAAVRELLPHTELVTVAPGGFTLDNGQVVRAMSKEDPEHGLFVLVSGSVTSSTPVVAKLDGSRSPLLWVDVPELFDAPPSTYKRAAEPIMVLRIGAKGVDQLSLDQRGELLRSLKSVVGEVPPEYQFDVYLCHSSLDKEVVSEIKDRLWEDYGLRSWYDDAELQPGDSTRKAIEKGLMSSRFLLLCASANLNSSDWANREIDSVLHLDVKRQNDDPKVLVLKLYEHETNDEAIPRLLRGTKRHHLQREGDFERLAGFIQAAGRAASGRRGP</sequence>
<dbReference type="GO" id="GO:0007165">
    <property type="term" value="P:signal transduction"/>
    <property type="evidence" value="ECO:0007669"/>
    <property type="project" value="InterPro"/>
</dbReference>
<evidence type="ECO:0000313" key="3">
    <source>
        <dbReference type="EMBL" id="TQM83098.1"/>
    </source>
</evidence>
<dbReference type="InterPro" id="IPR000157">
    <property type="entry name" value="TIR_dom"/>
</dbReference>
<dbReference type="Pfam" id="PF00027">
    <property type="entry name" value="cNMP_binding"/>
    <property type="match status" value="1"/>
</dbReference>
<dbReference type="AlphaFoldDB" id="A0A543JK18"/>
<dbReference type="SUPFAM" id="SSF52200">
    <property type="entry name" value="Toll/Interleukin receptor TIR domain"/>
    <property type="match status" value="1"/>
</dbReference>
<gene>
    <name evidence="3" type="ORF">FHX81_5513</name>
</gene>
<dbReference type="InterPro" id="IPR014710">
    <property type="entry name" value="RmlC-like_jellyroll"/>
</dbReference>
<organism evidence="3 4">
    <name type="scientific">Saccharothrix saharensis</name>
    <dbReference type="NCBI Taxonomy" id="571190"/>
    <lineage>
        <taxon>Bacteria</taxon>
        <taxon>Bacillati</taxon>
        <taxon>Actinomycetota</taxon>
        <taxon>Actinomycetes</taxon>
        <taxon>Pseudonocardiales</taxon>
        <taxon>Pseudonocardiaceae</taxon>
        <taxon>Saccharothrix</taxon>
    </lineage>
</organism>
<keyword evidence="4" id="KW-1185">Reference proteome</keyword>
<dbReference type="PROSITE" id="PS50104">
    <property type="entry name" value="TIR"/>
    <property type="match status" value="1"/>
</dbReference>
<feature type="domain" description="TIR" evidence="2">
    <location>
        <begin position="527"/>
        <end position="667"/>
    </location>
</feature>
<dbReference type="CDD" id="cd00038">
    <property type="entry name" value="CAP_ED"/>
    <property type="match status" value="1"/>
</dbReference>
<name>A0A543JK18_9PSEU</name>
<feature type="domain" description="Cyclic nucleotide-binding" evidence="1">
    <location>
        <begin position="243"/>
        <end position="340"/>
    </location>
</feature>
<dbReference type="RefSeq" id="WP_141980890.1">
    <property type="nucleotide sequence ID" value="NZ_VFPP01000001.1"/>
</dbReference>
<dbReference type="PROSITE" id="PS50042">
    <property type="entry name" value="CNMP_BINDING_3"/>
    <property type="match status" value="1"/>
</dbReference>
<dbReference type="InterPro" id="IPR035897">
    <property type="entry name" value="Toll_tir_struct_dom_sf"/>
</dbReference>
<reference evidence="3 4" key="1">
    <citation type="submission" date="2019-06" db="EMBL/GenBank/DDBJ databases">
        <title>Sequencing the genomes of 1000 actinobacteria strains.</title>
        <authorList>
            <person name="Klenk H.-P."/>
        </authorList>
    </citation>
    <scope>NUCLEOTIDE SEQUENCE [LARGE SCALE GENOMIC DNA]</scope>
    <source>
        <strain evidence="3 4">DSM 45456</strain>
    </source>
</reference>
<comment type="caution">
    <text evidence="3">The sequence shown here is derived from an EMBL/GenBank/DDBJ whole genome shotgun (WGS) entry which is preliminary data.</text>
</comment>
<evidence type="ECO:0000259" key="2">
    <source>
        <dbReference type="PROSITE" id="PS50104"/>
    </source>
</evidence>
<dbReference type="SMART" id="SM00100">
    <property type="entry name" value="cNMP"/>
    <property type="match status" value="1"/>
</dbReference>
<dbReference type="InterPro" id="IPR018488">
    <property type="entry name" value="cNMP-bd_CS"/>
</dbReference>
<dbReference type="Gene3D" id="2.60.120.10">
    <property type="entry name" value="Jelly Rolls"/>
    <property type="match status" value="1"/>
</dbReference>
<dbReference type="SUPFAM" id="SSF51206">
    <property type="entry name" value="cAMP-binding domain-like"/>
    <property type="match status" value="1"/>
</dbReference>
<dbReference type="SUPFAM" id="SSF55073">
    <property type="entry name" value="Nucleotide cyclase"/>
    <property type="match status" value="1"/>
</dbReference>
<dbReference type="OrthoDB" id="7285215at2"/>
<dbReference type="InterPro" id="IPR029787">
    <property type="entry name" value="Nucleotide_cyclase"/>
</dbReference>